<organism evidence="3 5">
    <name type="scientific">Helicobacter pullorum</name>
    <dbReference type="NCBI Taxonomy" id="35818"/>
    <lineage>
        <taxon>Bacteria</taxon>
        <taxon>Pseudomonadati</taxon>
        <taxon>Campylobacterota</taxon>
        <taxon>Epsilonproteobacteria</taxon>
        <taxon>Campylobacterales</taxon>
        <taxon>Helicobacteraceae</taxon>
        <taxon>Helicobacter</taxon>
    </lineage>
</organism>
<name>A0A0N0LS30_9HELI</name>
<evidence type="ECO:0000313" key="5">
    <source>
        <dbReference type="Proteomes" id="UP000037997"/>
    </source>
</evidence>
<evidence type="ECO:0008006" key="6">
    <source>
        <dbReference type="Google" id="ProtNLM"/>
    </source>
</evidence>
<evidence type="ECO:0000313" key="4">
    <source>
        <dbReference type="Proteomes" id="UP000037800"/>
    </source>
</evidence>
<sequence length="141" mass="15768">MEKIIINAFRQVLKDTLGETPKRVTRKLTKGFLSSIDIFLENEEKDTITFVSSKDFLAKLGNGLFGEEELDEIALKDLSQELANLTIGLAKVLAVTENIKFNISTPRVYGFGEFQDTHSSSFNFSLGRGAKCSLFMHNKSL</sequence>
<reference evidence="4 5" key="1">
    <citation type="submission" date="2014-06" db="EMBL/GenBank/DDBJ databases">
        <title>Helicobacter pullorum isolates in fresh chicken meat - phenotypic and genotypic features.</title>
        <authorList>
            <person name="Borges V."/>
            <person name="Santos A."/>
            <person name="Correia C.B."/>
            <person name="Saraiva M."/>
            <person name="Menard A."/>
            <person name="Vieira L."/>
            <person name="Sampaio D.A."/>
            <person name="Gomes J.P."/>
            <person name="Oleastro M."/>
        </authorList>
    </citation>
    <scope>NUCLEOTIDE SEQUENCE [LARGE SCALE GENOMIC DNA]</scope>
    <source>
        <strain evidence="3 5">229334/12</strain>
        <strain evidence="2 4">229336/12</strain>
    </source>
</reference>
<dbReference type="EMBL" id="JNUR01000020">
    <property type="protein sequence ID" value="KPH50356.1"/>
    <property type="molecule type" value="Genomic_DNA"/>
</dbReference>
<dbReference type="Proteomes" id="UP000037997">
    <property type="component" value="Unassembled WGS sequence"/>
</dbReference>
<dbReference type="PATRIC" id="fig|35818.10.peg.695"/>
<evidence type="ECO:0000256" key="1">
    <source>
        <dbReference type="ARBA" id="ARBA00022500"/>
    </source>
</evidence>
<proteinExistence type="predicted"/>
<protein>
    <recommendedName>
        <fullName evidence="6">Chemotaxis phosphatase CheX-like domain-containing protein</fullName>
    </recommendedName>
</protein>
<dbReference type="GeneID" id="93196108"/>
<dbReference type="EMBL" id="JNOC01000044">
    <property type="protein sequence ID" value="KPH55376.1"/>
    <property type="molecule type" value="Genomic_DNA"/>
</dbReference>
<dbReference type="Proteomes" id="UP000037800">
    <property type="component" value="Unassembled WGS sequence"/>
</dbReference>
<comment type="caution">
    <text evidence="3">The sequence shown here is derived from an EMBL/GenBank/DDBJ whole genome shotgun (WGS) entry which is preliminary data.</text>
</comment>
<dbReference type="RefSeq" id="WP_054198259.1">
    <property type="nucleotide sequence ID" value="NZ_CAJFGW010000004.1"/>
</dbReference>
<gene>
    <name evidence="3" type="ORF">HPU229334_08895</name>
    <name evidence="2" type="ORF">HPU229336_03370</name>
</gene>
<dbReference type="AlphaFoldDB" id="A0A0N0LS30"/>
<dbReference type="InterPro" id="IPR028976">
    <property type="entry name" value="CheC-like_sf"/>
</dbReference>
<evidence type="ECO:0000313" key="2">
    <source>
        <dbReference type="EMBL" id="KPH50356.1"/>
    </source>
</evidence>
<dbReference type="STRING" id="35818.HPU229336_03370"/>
<evidence type="ECO:0000313" key="3">
    <source>
        <dbReference type="EMBL" id="KPH55376.1"/>
    </source>
</evidence>
<dbReference type="SUPFAM" id="SSF103039">
    <property type="entry name" value="CheC-like"/>
    <property type="match status" value="1"/>
</dbReference>
<keyword evidence="1" id="KW-0145">Chemotaxis</keyword>
<dbReference type="Gene3D" id="3.40.1550.10">
    <property type="entry name" value="CheC-like"/>
    <property type="match status" value="1"/>
</dbReference>
<accession>A0A0N0LS30</accession>
<dbReference type="GO" id="GO:0006935">
    <property type="term" value="P:chemotaxis"/>
    <property type="evidence" value="ECO:0007669"/>
    <property type="project" value="UniProtKB-KW"/>
</dbReference>